<keyword evidence="5" id="KW-1003">Cell membrane</keyword>
<organism evidence="6 7">
    <name type="scientific">Yanshouia hominis</name>
    <dbReference type="NCBI Taxonomy" id="2763673"/>
    <lineage>
        <taxon>Bacteria</taxon>
        <taxon>Bacillati</taxon>
        <taxon>Bacillota</taxon>
        <taxon>Clostridia</taxon>
        <taxon>Eubacteriales</taxon>
        <taxon>Oscillospiraceae</taxon>
        <taxon>Yanshouia</taxon>
    </lineage>
</organism>
<keyword evidence="7" id="KW-1185">Reference proteome</keyword>
<evidence type="ECO:0000256" key="4">
    <source>
        <dbReference type="ARBA" id="ARBA00023136"/>
    </source>
</evidence>
<protein>
    <recommendedName>
        <fullName evidence="5">Probable membrane transporter protein</fullName>
    </recommendedName>
</protein>
<evidence type="ECO:0000256" key="1">
    <source>
        <dbReference type="ARBA" id="ARBA00004141"/>
    </source>
</evidence>
<feature type="transmembrane region" description="Helical" evidence="5">
    <location>
        <begin position="124"/>
        <end position="149"/>
    </location>
</feature>
<comment type="caution">
    <text evidence="6">The sequence shown here is derived from an EMBL/GenBank/DDBJ whole genome shotgun (WGS) entry which is preliminary data.</text>
</comment>
<comment type="similarity">
    <text evidence="5">Belongs to the 4-toluene sulfonate uptake permease (TSUP) (TC 2.A.102) family.</text>
</comment>
<keyword evidence="3 5" id="KW-1133">Transmembrane helix</keyword>
<feature type="transmembrane region" description="Helical" evidence="5">
    <location>
        <begin position="161"/>
        <end position="180"/>
    </location>
</feature>
<reference evidence="6 7" key="1">
    <citation type="submission" date="2020-08" db="EMBL/GenBank/DDBJ databases">
        <title>Genome public.</title>
        <authorList>
            <person name="Liu C."/>
            <person name="Sun Q."/>
        </authorList>
    </citation>
    <scope>NUCLEOTIDE SEQUENCE [LARGE SCALE GENOMIC DNA]</scope>
    <source>
        <strain evidence="6 7">BX1</strain>
    </source>
</reference>
<comment type="subcellular location">
    <subcellularLocation>
        <location evidence="5">Cell membrane</location>
        <topology evidence="5">Multi-pass membrane protein</topology>
    </subcellularLocation>
    <subcellularLocation>
        <location evidence="1">Membrane</location>
        <topology evidence="1">Multi-pass membrane protein</topology>
    </subcellularLocation>
</comment>
<evidence type="ECO:0000313" key="7">
    <source>
        <dbReference type="Proteomes" id="UP000658131"/>
    </source>
</evidence>
<dbReference type="RefSeq" id="WP_262400197.1">
    <property type="nucleotide sequence ID" value="NZ_JACRTB010000014.1"/>
</dbReference>
<dbReference type="Pfam" id="PF01925">
    <property type="entry name" value="TauE"/>
    <property type="match status" value="1"/>
</dbReference>
<gene>
    <name evidence="6" type="ORF">H8717_09790</name>
</gene>
<dbReference type="Proteomes" id="UP000658131">
    <property type="component" value="Unassembled WGS sequence"/>
</dbReference>
<feature type="transmembrane region" description="Helical" evidence="5">
    <location>
        <begin position="217"/>
        <end position="234"/>
    </location>
</feature>
<dbReference type="InterPro" id="IPR002781">
    <property type="entry name" value="TM_pro_TauE-like"/>
</dbReference>
<evidence type="ECO:0000313" key="6">
    <source>
        <dbReference type="EMBL" id="MBC8576693.1"/>
    </source>
</evidence>
<feature type="transmembrane region" description="Helical" evidence="5">
    <location>
        <begin position="31"/>
        <end position="57"/>
    </location>
</feature>
<feature type="transmembrane region" description="Helical" evidence="5">
    <location>
        <begin position="187"/>
        <end position="205"/>
    </location>
</feature>
<keyword evidence="4 5" id="KW-0472">Membrane</keyword>
<dbReference type="EMBL" id="JACRTB010000014">
    <property type="protein sequence ID" value="MBC8576693.1"/>
    <property type="molecule type" value="Genomic_DNA"/>
</dbReference>
<accession>A0ABR7NJV7</accession>
<evidence type="ECO:0000256" key="2">
    <source>
        <dbReference type="ARBA" id="ARBA00022692"/>
    </source>
</evidence>
<evidence type="ECO:0000256" key="5">
    <source>
        <dbReference type="RuleBase" id="RU363041"/>
    </source>
</evidence>
<evidence type="ECO:0000256" key="3">
    <source>
        <dbReference type="ARBA" id="ARBA00022989"/>
    </source>
</evidence>
<sequence>MDKLCLLFVIFFTNMVQTISGFAGTMLAMPVSILLVGITDAKVILNTVGLFCCIVMAFQNYRSIEYREFFRIIAAMSLGMLLAQGISGRVRLEFLLVVYGLLIIIIAVRGLMGCREANLSGPAIPFLLVAAGILHGLFLSGGALLVIYARQKFPDKSVFRATLTAVWVFLNSLILAGHLLGGQITPVRLKLILPGMAVSLLGVYFGNLLHNRISREHFAMLANILLILSGLSILL</sequence>
<feature type="transmembrane region" description="Helical" evidence="5">
    <location>
        <begin position="94"/>
        <end position="112"/>
    </location>
</feature>
<keyword evidence="2 5" id="KW-0812">Transmembrane</keyword>
<proteinExistence type="inferred from homology"/>
<name>A0ABR7NJV7_9FIRM</name>